<evidence type="ECO:0008006" key="5">
    <source>
        <dbReference type="Google" id="ProtNLM"/>
    </source>
</evidence>
<feature type="chain" id="PRO_5005863005" description="Surface antigen domain-containing protein" evidence="2">
    <location>
        <begin position="25"/>
        <end position="141"/>
    </location>
</feature>
<accession>A0A0N0XIL8</accession>
<dbReference type="Proteomes" id="UP000037939">
    <property type="component" value="Unassembled WGS sequence"/>
</dbReference>
<feature type="region of interest" description="Disordered" evidence="1">
    <location>
        <begin position="55"/>
        <end position="79"/>
    </location>
</feature>
<organism evidence="3 4">
    <name type="scientific">Amantichitinum ursilacus</name>
    <dbReference type="NCBI Taxonomy" id="857265"/>
    <lineage>
        <taxon>Bacteria</taxon>
        <taxon>Pseudomonadati</taxon>
        <taxon>Pseudomonadota</taxon>
        <taxon>Betaproteobacteria</taxon>
        <taxon>Neisseriales</taxon>
        <taxon>Chitinibacteraceae</taxon>
        <taxon>Amantichitinum</taxon>
    </lineage>
</organism>
<dbReference type="RefSeq" id="WP_152969301.1">
    <property type="nucleotide sequence ID" value="NZ_LAQT01000034.1"/>
</dbReference>
<feature type="signal peptide" evidence="2">
    <location>
        <begin position="1"/>
        <end position="24"/>
    </location>
</feature>
<evidence type="ECO:0000256" key="2">
    <source>
        <dbReference type="SAM" id="SignalP"/>
    </source>
</evidence>
<protein>
    <recommendedName>
        <fullName evidence="5">Surface antigen domain-containing protein</fullName>
    </recommendedName>
</protein>
<sequence length="141" mass="15084">MRCMTACMAALIATAPIVIPMAQSAGLGFMSNTPLTRLSGADQKSLNESVMATLNEAKDGEHRSWSSADADTDSKRGTTVDLVPTRSYQHGGRACRNIQLSFTSKVQNDRMTPAYCKLDDGSWKLLAPSRAKSKASAAKAD</sequence>
<keyword evidence="2" id="KW-0732">Signal</keyword>
<gene>
    <name evidence="3" type="ORF">WG78_19070</name>
</gene>
<reference evidence="3 4" key="1">
    <citation type="submission" date="2015-07" db="EMBL/GenBank/DDBJ databases">
        <title>Draft genome sequence of the Amantichitinum ursilacus IGB-41, a new chitin-degrading bacterium.</title>
        <authorList>
            <person name="Kirstahler P."/>
            <person name="Guenther M."/>
            <person name="Grumaz C."/>
            <person name="Rupp S."/>
            <person name="Zibek S."/>
            <person name="Sohn K."/>
        </authorList>
    </citation>
    <scope>NUCLEOTIDE SEQUENCE [LARGE SCALE GENOMIC DNA]</scope>
    <source>
        <strain evidence="3 4">IGB-41</strain>
    </source>
</reference>
<dbReference type="EMBL" id="LAQT01000034">
    <property type="protein sequence ID" value="KPC49878.1"/>
    <property type="molecule type" value="Genomic_DNA"/>
</dbReference>
<keyword evidence="4" id="KW-1185">Reference proteome</keyword>
<proteinExistence type="predicted"/>
<evidence type="ECO:0000313" key="3">
    <source>
        <dbReference type="EMBL" id="KPC49878.1"/>
    </source>
</evidence>
<dbReference type="AlphaFoldDB" id="A0A0N0XIL8"/>
<name>A0A0N0XIL8_9NEIS</name>
<evidence type="ECO:0000313" key="4">
    <source>
        <dbReference type="Proteomes" id="UP000037939"/>
    </source>
</evidence>
<dbReference type="OrthoDB" id="8775956at2"/>
<comment type="caution">
    <text evidence="3">The sequence shown here is derived from an EMBL/GenBank/DDBJ whole genome shotgun (WGS) entry which is preliminary data.</text>
</comment>
<evidence type="ECO:0000256" key="1">
    <source>
        <dbReference type="SAM" id="MobiDB-lite"/>
    </source>
</evidence>